<comment type="subcellular location">
    <subcellularLocation>
        <location evidence="1 10">Golgi apparatus membrane</location>
        <topology evidence="1 10">Single-pass type II membrane protein</topology>
    </subcellularLocation>
</comment>
<keyword evidence="8 10" id="KW-0333">Golgi apparatus</keyword>
<accession>A0A7L3NCA6</accession>
<dbReference type="PANTHER" id="PTHR11214:SF378">
    <property type="entry name" value="BETA-1,3-GALACTOSYLTRANSFERASE 4"/>
    <property type="match status" value="1"/>
</dbReference>
<dbReference type="GO" id="GO:0000139">
    <property type="term" value="C:Golgi membrane"/>
    <property type="evidence" value="ECO:0007669"/>
    <property type="project" value="UniProtKB-SubCell"/>
</dbReference>
<keyword evidence="6" id="KW-0735">Signal-anchor</keyword>
<dbReference type="GO" id="GO:0006493">
    <property type="term" value="P:protein O-linked glycosylation"/>
    <property type="evidence" value="ECO:0007669"/>
    <property type="project" value="TreeGrafter"/>
</dbReference>
<comment type="similarity">
    <text evidence="2 10">Belongs to the glycosyltransferase 31 family.</text>
</comment>
<protein>
    <recommendedName>
        <fullName evidence="10">Hexosyltransferase</fullName>
        <ecNumber evidence="10">2.4.1.-</ecNumber>
    </recommendedName>
</protein>
<keyword evidence="9" id="KW-0472">Membrane</keyword>
<dbReference type="EC" id="2.4.1.-" evidence="10"/>
<keyword evidence="12" id="KW-1185">Reference proteome</keyword>
<evidence type="ECO:0000256" key="8">
    <source>
        <dbReference type="ARBA" id="ARBA00023034"/>
    </source>
</evidence>
<feature type="non-terminal residue" evidence="11">
    <location>
        <position position="1"/>
    </location>
</feature>
<evidence type="ECO:0000256" key="6">
    <source>
        <dbReference type="ARBA" id="ARBA00022968"/>
    </source>
</evidence>
<dbReference type="InterPro" id="IPR002659">
    <property type="entry name" value="Glyco_trans_31"/>
</dbReference>
<gene>
    <name evidence="11" type="primary">B3galt4</name>
    <name evidence="11" type="ORF">OREMEL_R13628</name>
</gene>
<keyword evidence="5" id="KW-0812">Transmembrane</keyword>
<dbReference type="OrthoDB" id="2139606at2759"/>
<dbReference type="Proteomes" id="UP000579904">
    <property type="component" value="Unassembled WGS sequence"/>
</dbReference>
<keyword evidence="7" id="KW-1133">Transmembrane helix</keyword>
<evidence type="ECO:0000256" key="9">
    <source>
        <dbReference type="ARBA" id="ARBA00023136"/>
    </source>
</evidence>
<keyword evidence="4 11" id="KW-0808">Transferase</keyword>
<dbReference type="Gene3D" id="3.90.550.50">
    <property type="match status" value="1"/>
</dbReference>
<sequence length="99" mass="11402">NAQAAVRAEFGRYRDLLQGSFPDRYRHLNLKTLLGFRWALSRCPAVHFLLKADDDVYINVPSLLLLLRPQPGSESDPEPGPEPEPLYLGRVHWWVPPQR</sequence>
<evidence type="ECO:0000256" key="4">
    <source>
        <dbReference type="ARBA" id="ARBA00022679"/>
    </source>
</evidence>
<evidence type="ECO:0000256" key="3">
    <source>
        <dbReference type="ARBA" id="ARBA00022676"/>
    </source>
</evidence>
<keyword evidence="3 10" id="KW-0328">Glycosyltransferase</keyword>
<evidence type="ECO:0000256" key="7">
    <source>
        <dbReference type="ARBA" id="ARBA00022989"/>
    </source>
</evidence>
<evidence type="ECO:0000256" key="5">
    <source>
        <dbReference type="ARBA" id="ARBA00022692"/>
    </source>
</evidence>
<dbReference type="GO" id="GO:0016758">
    <property type="term" value="F:hexosyltransferase activity"/>
    <property type="evidence" value="ECO:0007669"/>
    <property type="project" value="InterPro"/>
</dbReference>
<dbReference type="EMBL" id="VZUB01013369">
    <property type="protein sequence ID" value="NXU76544.1"/>
    <property type="molecule type" value="Genomic_DNA"/>
</dbReference>
<evidence type="ECO:0000256" key="1">
    <source>
        <dbReference type="ARBA" id="ARBA00004323"/>
    </source>
</evidence>
<feature type="non-terminal residue" evidence="11">
    <location>
        <position position="99"/>
    </location>
</feature>
<evidence type="ECO:0000256" key="2">
    <source>
        <dbReference type="ARBA" id="ARBA00008661"/>
    </source>
</evidence>
<proteinExistence type="inferred from homology"/>
<comment type="caution">
    <text evidence="11">The sequence shown here is derived from an EMBL/GenBank/DDBJ whole genome shotgun (WGS) entry which is preliminary data.</text>
</comment>
<evidence type="ECO:0000313" key="12">
    <source>
        <dbReference type="Proteomes" id="UP000579904"/>
    </source>
</evidence>
<organism evidence="11 12">
    <name type="scientific">Oreotrochilus melanogaster</name>
    <dbReference type="NCBI Taxonomy" id="689266"/>
    <lineage>
        <taxon>Eukaryota</taxon>
        <taxon>Metazoa</taxon>
        <taxon>Chordata</taxon>
        <taxon>Craniata</taxon>
        <taxon>Vertebrata</taxon>
        <taxon>Euteleostomi</taxon>
        <taxon>Archelosauria</taxon>
        <taxon>Archosauria</taxon>
        <taxon>Dinosauria</taxon>
        <taxon>Saurischia</taxon>
        <taxon>Theropoda</taxon>
        <taxon>Coelurosauria</taxon>
        <taxon>Aves</taxon>
        <taxon>Neognathae</taxon>
        <taxon>Neoaves</taxon>
        <taxon>Strisores</taxon>
        <taxon>Apodiformes</taxon>
        <taxon>Trochilidae</taxon>
        <taxon>Oreotrochilus</taxon>
    </lineage>
</organism>
<dbReference type="Pfam" id="PF01762">
    <property type="entry name" value="Galactosyl_T"/>
    <property type="match status" value="1"/>
</dbReference>
<name>A0A7L3NCA6_9AVES</name>
<reference evidence="11 12" key="1">
    <citation type="submission" date="2019-09" db="EMBL/GenBank/DDBJ databases">
        <title>Bird 10,000 Genomes (B10K) Project - Family phase.</title>
        <authorList>
            <person name="Zhang G."/>
        </authorList>
    </citation>
    <scope>NUCLEOTIDE SEQUENCE [LARGE SCALE GENOMIC DNA]</scope>
    <source>
        <strain evidence="11">OUT-0002</strain>
    </source>
</reference>
<evidence type="ECO:0000313" key="11">
    <source>
        <dbReference type="EMBL" id="NXU76544.1"/>
    </source>
</evidence>
<evidence type="ECO:0000256" key="10">
    <source>
        <dbReference type="RuleBase" id="RU363063"/>
    </source>
</evidence>
<dbReference type="PANTHER" id="PTHR11214">
    <property type="entry name" value="BETA-1,3-N-ACETYLGLUCOSAMINYLTRANSFERASE"/>
    <property type="match status" value="1"/>
</dbReference>
<dbReference type="AlphaFoldDB" id="A0A7L3NCA6"/>